<dbReference type="InterPro" id="IPR001910">
    <property type="entry name" value="Inosine/uridine_hydrolase_dom"/>
</dbReference>
<evidence type="ECO:0000259" key="4">
    <source>
        <dbReference type="Pfam" id="PF01156"/>
    </source>
</evidence>
<dbReference type="Proteomes" id="UP000054248">
    <property type="component" value="Unassembled WGS sequence"/>
</dbReference>
<dbReference type="EMBL" id="KN823047">
    <property type="protein sequence ID" value="KIO25150.1"/>
    <property type="molecule type" value="Genomic_DNA"/>
</dbReference>
<sequence length="340" mass="37700">MAPTKLILDTDPGVDDVLALFLLIASPEVQIEAITVCFGNTTVEKAYNNTFKVYQVIQTHLDAHPEDAHRFPNFRKDGHRPHYAKGAQGPLHGQMNLAEYFHGPDGLSDISTTHPQYDVEPSFWPIDNPYLNLSAKPAHEVILDILGREPAGTVTLLACGPLTNVSRALSTSPDVFSRVRRVVSMGGNLDVPGNTSATSEFNFFADPYAVRHLLEEVQKVPSPFQFTLVPLDITSKHTIMFDQLIPRDAVDGEGRAAQLAVPERPIEAFISTLLRRPRKVLSQLGLTDDFEMHDPLAAWYVIRSAAAEIATAEGWKTIKRKFVIETAGEYTKGMCIVDRR</sequence>
<evidence type="ECO:0000313" key="6">
    <source>
        <dbReference type="Proteomes" id="UP000054248"/>
    </source>
</evidence>
<dbReference type="AlphaFoldDB" id="A0A0C3Q6T5"/>
<evidence type="ECO:0000256" key="3">
    <source>
        <dbReference type="ARBA" id="ARBA00023295"/>
    </source>
</evidence>
<keyword evidence="2" id="KW-0378">Hydrolase</keyword>
<dbReference type="InterPro" id="IPR036452">
    <property type="entry name" value="Ribo_hydro-like"/>
</dbReference>
<dbReference type="PANTHER" id="PTHR12304">
    <property type="entry name" value="INOSINE-URIDINE PREFERRING NUCLEOSIDE HYDROLASE"/>
    <property type="match status" value="1"/>
</dbReference>
<organism evidence="5 6">
    <name type="scientific">Tulasnella calospora MUT 4182</name>
    <dbReference type="NCBI Taxonomy" id="1051891"/>
    <lineage>
        <taxon>Eukaryota</taxon>
        <taxon>Fungi</taxon>
        <taxon>Dikarya</taxon>
        <taxon>Basidiomycota</taxon>
        <taxon>Agaricomycotina</taxon>
        <taxon>Agaricomycetes</taxon>
        <taxon>Cantharellales</taxon>
        <taxon>Tulasnellaceae</taxon>
        <taxon>Tulasnella</taxon>
    </lineage>
</organism>
<accession>A0A0C3Q6T5</accession>
<gene>
    <name evidence="5" type="ORF">M407DRAFT_15286</name>
</gene>
<protein>
    <recommendedName>
        <fullName evidence="4">Inosine/uridine-preferring nucleoside hydrolase domain-containing protein</fullName>
    </recommendedName>
</protein>
<evidence type="ECO:0000256" key="1">
    <source>
        <dbReference type="ARBA" id="ARBA00009176"/>
    </source>
</evidence>
<reference evidence="6" key="2">
    <citation type="submission" date="2015-01" db="EMBL/GenBank/DDBJ databases">
        <title>Evolutionary Origins and Diversification of the Mycorrhizal Mutualists.</title>
        <authorList>
            <consortium name="DOE Joint Genome Institute"/>
            <consortium name="Mycorrhizal Genomics Consortium"/>
            <person name="Kohler A."/>
            <person name="Kuo A."/>
            <person name="Nagy L.G."/>
            <person name="Floudas D."/>
            <person name="Copeland A."/>
            <person name="Barry K.W."/>
            <person name="Cichocki N."/>
            <person name="Veneault-Fourrey C."/>
            <person name="LaButti K."/>
            <person name="Lindquist E.A."/>
            <person name="Lipzen A."/>
            <person name="Lundell T."/>
            <person name="Morin E."/>
            <person name="Murat C."/>
            <person name="Riley R."/>
            <person name="Ohm R."/>
            <person name="Sun H."/>
            <person name="Tunlid A."/>
            <person name="Henrissat B."/>
            <person name="Grigoriev I.V."/>
            <person name="Hibbett D.S."/>
            <person name="Martin F."/>
        </authorList>
    </citation>
    <scope>NUCLEOTIDE SEQUENCE [LARGE SCALE GENOMIC DNA]</scope>
    <source>
        <strain evidence="6">MUT 4182</strain>
    </source>
</reference>
<dbReference type="OrthoDB" id="5783963at2759"/>
<dbReference type="InterPro" id="IPR023186">
    <property type="entry name" value="IUNH"/>
</dbReference>
<dbReference type="GO" id="GO:0006152">
    <property type="term" value="P:purine nucleoside catabolic process"/>
    <property type="evidence" value="ECO:0007669"/>
    <property type="project" value="TreeGrafter"/>
</dbReference>
<proteinExistence type="inferred from homology"/>
<comment type="similarity">
    <text evidence="1">Belongs to the IUNH family.</text>
</comment>
<dbReference type="GO" id="GO:0005829">
    <property type="term" value="C:cytosol"/>
    <property type="evidence" value="ECO:0007669"/>
    <property type="project" value="TreeGrafter"/>
</dbReference>
<dbReference type="GO" id="GO:0008477">
    <property type="term" value="F:purine nucleosidase activity"/>
    <property type="evidence" value="ECO:0007669"/>
    <property type="project" value="TreeGrafter"/>
</dbReference>
<reference evidence="5 6" key="1">
    <citation type="submission" date="2014-04" db="EMBL/GenBank/DDBJ databases">
        <authorList>
            <consortium name="DOE Joint Genome Institute"/>
            <person name="Kuo A."/>
            <person name="Girlanda M."/>
            <person name="Perotto S."/>
            <person name="Kohler A."/>
            <person name="Nagy L.G."/>
            <person name="Floudas D."/>
            <person name="Copeland A."/>
            <person name="Barry K.W."/>
            <person name="Cichocki N."/>
            <person name="Veneault-Fourrey C."/>
            <person name="LaButti K."/>
            <person name="Lindquist E.A."/>
            <person name="Lipzen A."/>
            <person name="Lundell T."/>
            <person name="Morin E."/>
            <person name="Murat C."/>
            <person name="Sun H."/>
            <person name="Tunlid A."/>
            <person name="Henrissat B."/>
            <person name="Grigoriev I.V."/>
            <person name="Hibbett D.S."/>
            <person name="Martin F."/>
            <person name="Nordberg H.P."/>
            <person name="Cantor M.N."/>
            <person name="Hua S.X."/>
        </authorList>
    </citation>
    <scope>NUCLEOTIDE SEQUENCE [LARGE SCALE GENOMIC DNA]</scope>
    <source>
        <strain evidence="5 6">MUT 4182</strain>
    </source>
</reference>
<dbReference type="STRING" id="1051891.A0A0C3Q6T5"/>
<feature type="domain" description="Inosine/uridine-preferring nucleoside hydrolase" evidence="4">
    <location>
        <begin position="6"/>
        <end position="340"/>
    </location>
</feature>
<dbReference type="Gene3D" id="3.90.245.10">
    <property type="entry name" value="Ribonucleoside hydrolase-like"/>
    <property type="match status" value="1"/>
</dbReference>
<evidence type="ECO:0000313" key="5">
    <source>
        <dbReference type="EMBL" id="KIO25150.1"/>
    </source>
</evidence>
<evidence type="ECO:0000256" key="2">
    <source>
        <dbReference type="ARBA" id="ARBA00022801"/>
    </source>
</evidence>
<name>A0A0C3Q6T5_9AGAM</name>
<dbReference type="Pfam" id="PF01156">
    <property type="entry name" value="IU_nuc_hydro"/>
    <property type="match status" value="1"/>
</dbReference>
<dbReference type="HOGENOM" id="CLU_036838_9_2_1"/>
<keyword evidence="3" id="KW-0326">Glycosidase</keyword>
<dbReference type="SUPFAM" id="SSF53590">
    <property type="entry name" value="Nucleoside hydrolase"/>
    <property type="match status" value="1"/>
</dbReference>
<dbReference type="PANTHER" id="PTHR12304:SF56">
    <property type="entry name" value="HYDROLASE, PUTATIVE (AFU_ORTHOLOGUE AFUA_1G11790)-RELATED"/>
    <property type="match status" value="1"/>
</dbReference>
<keyword evidence="6" id="KW-1185">Reference proteome</keyword>